<organism evidence="2 3">
    <name type="scientific">Epidermidibacterium keratini</name>
    <dbReference type="NCBI Taxonomy" id="1891644"/>
    <lineage>
        <taxon>Bacteria</taxon>
        <taxon>Bacillati</taxon>
        <taxon>Actinomycetota</taxon>
        <taxon>Actinomycetes</taxon>
        <taxon>Sporichthyales</taxon>
        <taxon>Sporichthyaceae</taxon>
        <taxon>Epidermidibacterium</taxon>
    </lineage>
</organism>
<dbReference type="RefSeq" id="WP_159541842.1">
    <property type="nucleotide sequence ID" value="NZ_CP047156.1"/>
</dbReference>
<accession>A0A7M3T534</accession>
<evidence type="ECO:0000259" key="1">
    <source>
        <dbReference type="Pfam" id="PF04993"/>
    </source>
</evidence>
<keyword evidence="3" id="KW-1185">Reference proteome</keyword>
<dbReference type="OrthoDB" id="214902at2"/>
<dbReference type="EMBL" id="CP047156">
    <property type="protein sequence ID" value="QHB98895.1"/>
    <property type="molecule type" value="Genomic_DNA"/>
</dbReference>
<evidence type="ECO:0000313" key="2">
    <source>
        <dbReference type="EMBL" id="QHB98895.1"/>
    </source>
</evidence>
<dbReference type="AlphaFoldDB" id="A0A7M3T534"/>
<proteinExistence type="predicted"/>
<sequence length="123" mass="13650">MTNDPNLTDRVRDALIAEESLREVSMFGGLSFMVNDKMVVNVRNNGDLLVRVAPERAPELLMRPGAAQAEMGHGRRMGDGWISVTAASVESSPQLDEWLDVAMQYNACSPPARPKSRRPRRNV</sequence>
<evidence type="ECO:0000313" key="3">
    <source>
        <dbReference type="Proteomes" id="UP000463857"/>
    </source>
</evidence>
<dbReference type="InterPro" id="IPR007076">
    <property type="entry name" value="TfoX_N"/>
</dbReference>
<name>A0A7M3T534_9ACTN</name>
<reference evidence="2 3" key="1">
    <citation type="journal article" date="2018" name="Int. J. Syst. Evol. Microbiol.">
        <title>Epidermidibacterium keratini gen. nov., sp. nov., a member of the family Sporichthyaceae, isolated from keratin epidermis.</title>
        <authorList>
            <person name="Lee D.G."/>
            <person name="Trujillo M.E."/>
            <person name="Kang S."/>
            <person name="Nam J.J."/>
            <person name="Kim Y.J."/>
        </authorList>
    </citation>
    <scope>NUCLEOTIDE SEQUENCE [LARGE SCALE GENOMIC DNA]</scope>
    <source>
        <strain evidence="2 3">EPI-7</strain>
    </source>
</reference>
<dbReference type="SUPFAM" id="SSF159894">
    <property type="entry name" value="YgaC/TfoX-N like"/>
    <property type="match status" value="1"/>
</dbReference>
<dbReference type="Pfam" id="PF04993">
    <property type="entry name" value="TfoX_N"/>
    <property type="match status" value="1"/>
</dbReference>
<protein>
    <recommendedName>
        <fullName evidence="1">TfoX N-terminal domain-containing protein</fullName>
    </recommendedName>
</protein>
<dbReference type="Gene3D" id="3.30.1460.30">
    <property type="entry name" value="YgaC/TfoX-N like chaperone"/>
    <property type="match status" value="1"/>
</dbReference>
<dbReference type="Proteomes" id="UP000463857">
    <property type="component" value="Chromosome"/>
</dbReference>
<dbReference type="KEGG" id="eke:EK0264_00310"/>
<dbReference type="InParanoid" id="A0A7M3T534"/>
<gene>
    <name evidence="2" type="ORF">EK0264_00310</name>
</gene>
<feature type="domain" description="TfoX N-terminal" evidence="1">
    <location>
        <begin position="21"/>
        <end position="104"/>
    </location>
</feature>